<evidence type="ECO:0000256" key="4">
    <source>
        <dbReference type="RuleBase" id="RU003718"/>
    </source>
</evidence>
<accession>A0A834XH22</accession>
<comment type="caution">
    <text evidence="7">The sequence shown here is derived from an EMBL/GenBank/DDBJ whole genome shotgun (WGS) entry which is preliminary data.</text>
</comment>
<proteinExistence type="inferred from homology"/>
<evidence type="ECO:0000256" key="1">
    <source>
        <dbReference type="ARBA" id="ARBA00009995"/>
    </source>
</evidence>
<keyword evidence="8" id="KW-1185">Reference proteome</keyword>
<dbReference type="OrthoDB" id="1418030at2759"/>
<evidence type="ECO:0000313" key="8">
    <source>
        <dbReference type="Proteomes" id="UP000634136"/>
    </source>
</evidence>
<dbReference type="Proteomes" id="UP000634136">
    <property type="component" value="Unassembled WGS sequence"/>
</dbReference>
<organism evidence="7 8">
    <name type="scientific">Senna tora</name>
    <dbReference type="NCBI Taxonomy" id="362788"/>
    <lineage>
        <taxon>Eukaryota</taxon>
        <taxon>Viridiplantae</taxon>
        <taxon>Streptophyta</taxon>
        <taxon>Embryophyta</taxon>
        <taxon>Tracheophyta</taxon>
        <taxon>Spermatophyta</taxon>
        <taxon>Magnoliopsida</taxon>
        <taxon>eudicotyledons</taxon>
        <taxon>Gunneridae</taxon>
        <taxon>Pentapetalae</taxon>
        <taxon>rosids</taxon>
        <taxon>fabids</taxon>
        <taxon>Fabales</taxon>
        <taxon>Fabaceae</taxon>
        <taxon>Caesalpinioideae</taxon>
        <taxon>Cassia clade</taxon>
        <taxon>Senna</taxon>
    </lineage>
</organism>
<protein>
    <recommendedName>
        <fullName evidence="5">Glycosyltransferase</fullName>
        <ecNumber evidence="5">2.4.1.-</ecNumber>
    </recommendedName>
</protein>
<dbReference type="CDD" id="cd03784">
    <property type="entry name" value="GT1_Gtf-like"/>
    <property type="match status" value="1"/>
</dbReference>
<dbReference type="AlphaFoldDB" id="A0A834XH22"/>
<keyword evidence="2 4" id="KW-0328">Glycosyltransferase</keyword>
<dbReference type="Gene3D" id="3.40.50.2000">
    <property type="entry name" value="Glycogen Phosphorylase B"/>
    <property type="match status" value="2"/>
</dbReference>
<comment type="similarity">
    <text evidence="1 4">Belongs to the UDP-glycosyltransferase family.</text>
</comment>
<name>A0A834XH22_9FABA</name>
<dbReference type="PANTHER" id="PTHR48045">
    <property type="entry name" value="UDP-GLYCOSYLTRANSFERASE 72B1"/>
    <property type="match status" value="1"/>
</dbReference>
<dbReference type="EMBL" id="JAAIUW010000001">
    <property type="protein sequence ID" value="KAF7844947.1"/>
    <property type="molecule type" value="Genomic_DNA"/>
</dbReference>
<evidence type="ECO:0000256" key="6">
    <source>
        <dbReference type="SAM" id="MobiDB-lite"/>
    </source>
</evidence>
<dbReference type="PROSITE" id="PS00375">
    <property type="entry name" value="UDPGT"/>
    <property type="match status" value="1"/>
</dbReference>
<dbReference type="InterPro" id="IPR002213">
    <property type="entry name" value="UDP_glucos_trans"/>
</dbReference>
<evidence type="ECO:0000256" key="5">
    <source>
        <dbReference type="RuleBase" id="RU362057"/>
    </source>
</evidence>
<dbReference type="PANTHER" id="PTHR48045:SF11">
    <property type="entry name" value="UDP-GLYCOSYLTRANSFERASE 72B1"/>
    <property type="match status" value="1"/>
</dbReference>
<sequence length="419" mass="46121">MHSHGPLSRSKPSHPTINPHDLPPNAHPASLMFLTVTHSLPSLSQALTSLTASSHTRRLVALVLDTFSADAVEVARRFGLPAYVYHPSSATALAFTFYYPSLDEDEIVISRKFGELVLSEPLRLPGCMPFDARDLSDLVQDTSSDFHATLVHLCKRIRHADGVIVNSFLHLEASPIKALQNGKNPPVYPVGPIVQLSSSNSSSSECLAWLDDQPENSVLYVSFGSGGTLSYEQFDELAYGLEMSGHRFLWVVRAPNGSALSGYLNPQKEDPFEYLPKGFRDRTQGRGFVVKSWAPQVEVLRHGSTCGFLTHCGWNSTLESVMSGKPLIAWPLFAEQRLNAAVLSGEFKVALRPRVNEKGIVEREEVSRVVKCVIEGEEGKEMGKRMGVFKDAAISALSKDGSSTRTLETLATKWRNMEI</sequence>
<evidence type="ECO:0000256" key="2">
    <source>
        <dbReference type="ARBA" id="ARBA00022676"/>
    </source>
</evidence>
<dbReference type="SUPFAM" id="SSF53756">
    <property type="entry name" value="UDP-Glycosyltransferase/glycogen phosphorylase"/>
    <property type="match status" value="1"/>
</dbReference>
<keyword evidence="3 4" id="KW-0808">Transferase</keyword>
<gene>
    <name evidence="7" type="ORF">G2W53_001852</name>
</gene>
<dbReference type="FunFam" id="3.40.50.2000:FF:000051">
    <property type="entry name" value="Glycosyltransferase"/>
    <property type="match status" value="1"/>
</dbReference>
<evidence type="ECO:0000256" key="3">
    <source>
        <dbReference type="ARBA" id="ARBA00022679"/>
    </source>
</evidence>
<dbReference type="GO" id="GO:0008194">
    <property type="term" value="F:UDP-glycosyltransferase activity"/>
    <property type="evidence" value="ECO:0007669"/>
    <property type="project" value="InterPro"/>
</dbReference>
<reference evidence="7" key="1">
    <citation type="submission" date="2020-09" db="EMBL/GenBank/DDBJ databases">
        <title>Genome-Enabled Discovery of Anthraquinone Biosynthesis in Senna tora.</title>
        <authorList>
            <person name="Kang S.-H."/>
            <person name="Pandey R.P."/>
            <person name="Lee C.-M."/>
            <person name="Sim J.-S."/>
            <person name="Jeong J.-T."/>
            <person name="Choi B.-S."/>
            <person name="Jung M."/>
            <person name="Ginzburg D."/>
            <person name="Zhao K."/>
            <person name="Won S.Y."/>
            <person name="Oh T.-J."/>
            <person name="Yu Y."/>
            <person name="Kim N.-H."/>
            <person name="Lee O.R."/>
            <person name="Lee T.-H."/>
            <person name="Bashyal P."/>
            <person name="Kim T.-S."/>
            <person name="Lee W.-H."/>
            <person name="Kawkins C."/>
            <person name="Kim C.-K."/>
            <person name="Kim J.S."/>
            <person name="Ahn B.O."/>
            <person name="Rhee S.Y."/>
            <person name="Sohng J.K."/>
        </authorList>
    </citation>
    <scope>NUCLEOTIDE SEQUENCE</scope>
    <source>
        <tissue evidence="7">Leaf</tissue>
    </source>
</reference>
<feature type="region of interest" description="Disordered" evidence="6">
    <location>
        <begin position="1"/>
        <end position="22"/>
    </location>
</feature>
<dbReference type="InterPro" id="IPR035595">
    <property type="entry name" value="UDP_glycos_trans_CS"/>
</dbReference>
<dbReference type="Pfam" id="PF00201">
    <property type="entry name" value="UDPGT"/>
    <property type="match status" value="1"/>
</dbReference>
<evidence type="ECO:0000313" key="7">
    <source>
        <dbReference type="EMBL" id="KAF7844947.1"/>
    </source>
</evidence>
<dbReference type="EC" id="2.4.1.-" evidence="5"/>